<dbReference type="PANTHER" id="PTHR43884:SF19">
    <property type="entry name" value="ACYL-COA DEHYDROGENASE FADE4-RELATED"/>
    <property type="match status" value="1"/>
</dbReference>
<dbReference type="Gene3D" id="1.10.540.10">
    <property type="entry name" value="Acyl-CoA dehydrogenase/oxidase, N-terminal domain"/>
    <property type="match status" value="1"/>
</dbReference>
<dbReference type="PATRIC" id="fig|1352936.5.peg.5207"/>
<dbReference type="GO" id="GO:0005886">
    <property type="term" value="C:plasma membrane"/>
    <property type="evidence" value="ECO:0007669"/>
    <property type="project" value="TreeGrafter"/>
</dbReference>
<dbReference type="SUPFAM" id="SSF47203">
    <property type="entry name" value="Acyl-CoA dehydrogenase C-terminal domain-like"/>
    <property type="match status" value="1"/>
</dbReference>
<sequence>MTTPPGPQERIDALEAALGPLDDPANPLGAAALLAADAAGEPVSGAERVLDVFGLNAEFVPAELGGRLWRMDVLGRLLRPLFRRDASLGFGYGLSCFFAAVPVWTAGSAAQRRFVARLLLDGGRVAVARHEVAHGNDFVRDELTARPAAGGGLSVSGGKTAIANAARSRGLVVFARTADAQGGRSHSVLLLDRAALPADRITDTGRHSTTGMRGAEFGGLAFTDCTVPDSAVLGRVGDGYELSLRSSLLIRGLIPSIVLAGVDTALRTVAAFATRRRADGRSSLDVRHVRDVLTGAFLDLLLIDCLALVATRALHLLPHQMSVYAASAAYLAPRLAAETMDEMAAVLGEESFAVSGTYGMFQKQLRDLPVTSLGHAGSAGRQVSILPQLPHFARHAWFAEREAPAALFRPHEDLPPLDLPRLSLLSGSDPLAATLVACTAWLESADLTVPGREDWPLLRTLARAFTGELSELAKAFGEVDPGDRATLASPHNFALADRYTLVLAAAACLGTWRAQTSAPADAFLADPAWASAVLHRLARRLGLPLPDLPRDQAGRGSPVAACEQRVLAEALDRLHGRRSYDLYGSALA</sequence>
<keyword evidence="5" id="KW-1133">Transmembrane helix</keyword>
<dbReference type="OrthoDB" id="3860847at2"/>
<dbReference type="CDD" id="cd00567">
    <property type="entry name" value="ACAD"/>
    <property type="match status" value="1"/>
</dbReference>
<feature type="domain" description="Acyl-CoA dehydrogenase/oxidase C-terminal" evidence="6">
    <location>
        <begin position="250"/>
        <end position="383"/>
    </location>
</feature>
<dbReference type="InterPro" id="IPR046373">
    <property type="entry name" value="Acyl-CoA_Oxase/DH_mid-dom_sf"/>
</dbReference>
<evidence type="ECO:0000313" key="8">
    <source>
        <dbReference type="Proteomes" id="UP000017984"/>
    </source>
</evidence>
<comment type="similarity">
    <text evidence="2">Belongs to the acyl-CoA dehydrogenase family.</text>
</comment>
<keyword evidence="4" id="KW-0274">FAD</keyword>
<evidence type="ECO:0000313" key="7">
    <source>
        <dbReference type="EMBL" id="EST27437.1"/>
    </source>
</evidence>
<evidence type="ECO:0000256" key="3">
    <source>
        <dbReference type="ARBA" id="ARBA00022630"/>
    </source>
</evidence>
<gene>
    <name evidence="7" type="ORF">M878_24980</name>
</gene>
<comment type="cofactor">
    <cofactor evidence="1">
        <name>FAD</name>
        <dbReference type="ChEBI" id="CHEBI:57692"/>
    </cofactor>
</comment>
<evidence type="ECO:0000256" key="4">
    <source>
        <dbReference type="ARBA" id="ARBA00022827"/>
    </source>
</evidence>
<keyword evidence="8" id="KW-1185">Reference proteome</keyword>
<proteinExistence type="inferred from homology"/>
<dbReference type="Pfam" id="PF00441">
    <property type="entry name" value="Acyl-CoA_dh_1"/>
    <property type="match status" value="1"/>
</dbReference>
<dbReference type="GO" id="GO:0050660">
    <property type="term" value="F:flavin adenine dinucleotide binding"/>
    <property type="evidence" value="ECO:0007669"/>
    <property type="project" value="InterPro"/>
</dbReference>
<dbReference type="HOGENOM" id="CLU_022921_0_0_11"/>
<dbReference type="InterPro" id="IPR036250">
    <property type="entry name" value="AcylCo_DH-like_C"/>
</dbReference>
<name>V6K5M6_STRRC</name>
<dbReference type="GO" id="GO:0003995">
    <property type="term" value="F:acyl-CoA dehydrogenase activity"/>
    <property type="evidence" value="ECO:0007669"/>
    <property type="project" value="TreeGrafter"/>
</dbReference>
<dbReference type="Gene3D" id="2.40.110.10">
    <property type="entry name" value="Butyryl-CoA Dehydrogenase, subunit A, domain 2"/>
    <property type="match status" value="1"/>
</dbReference>
<evidence type="ECO:0000256" key="5">
    <source>
        <dbReference type="SAM" id="Phobius"/>
    </source>
</evidence>
<evidence type="ECO:0000256" key="2">
    <source>
        <dbReference type="ARBA" id="ARBA00009347"/>
    </source>
</evidence>
<feature type="transmembrane region" description="Helical" evidence="5">
    <location>
        <begin position="86"/>
        <end position="104"/>
    </location>
</feature>
<keyword evidence="3" id="KW-0285">Flavoprotein</keyword>
<keyword evidence="5" id="KW-0472">Membrane</keyword>
<protein>
    <recommendedName>
        <fullName evidence="6">Acyl-CoA dehydrogenase/oxidase C-terminal domain-containing protein</fullName>
    </recommendedName>
</protein>
<dbReference type="STRING" id="1352936.M878_24980"/>
<evidence type="ECO:0000256" key="1">
    <source>
        <dbReference type="ARBA" id="ARBA00001974"/>
    </source>
</evidence>
<dbReference type="EMBL" id="AWQX01000213">
    <property type="protein sequence ID" value="EST27437.1"/>
    <property type="molecule type" value="Genomic_DNA"/>
</dbReference>
<reference evidence="7 8" key="1">
    <citation type="journal article" date="2014" name="Genome Announc.">
        <title>Draft Genome Sequence of Streptomyces roseochromogenes subsp. oscitans DS 12.976, Producer of the Aminocoumarin Antibiotic Clorobiocin.</title>
        <authorList>
            <person name="Ruckert C."/>
            <person name="Kalinowski J."/>
            <person name="Heide L."/>
            <person name="Apel A.K."/>
        </authorList>
    </citation>
    <scope>NUCLEOTIDE SEQUENCE [LARGE SCALE GENOMIC DNA]</scope>
    <source>
        <strain evidence="7 8">DS 12.976</strain>
    </source>
</reference>
<dbReference type="InterPro" id="IPR009100">
    <property type="entry name" value="AcylCoA_DH/oxidase_NM_dom_sf"/>
</dbReference>
<dbReference type="InterPro" id="IPR009075">
    <property type="entry name" value="AcylCo_DH/oxidase_C"/>
</dbReference>
<accession>V6K5M6</accession>
<comment type="caution">
    <text evidence="7">The sequence shown here is derived from an EMBL/GenBank/DDBJ whole genome shotgun (WGS) entry which is preliminary data.</text>
</comment>
<keyword evidence="5" id="KW-0812">Transmembrane</keyword>
<dbReference type="PANTHER" id="PTHR43884">
    <property type="entry name" value="ACYL-COA DEHYDROGENASE"/>
    <property type="match status" value="1"/>
</dbReference>
<dbReference type="SUPFAM" id="SSF56645">
    <property type="entry name" value="Acyl-CoA dehydrogenase NM domain-like"/>
    <property type="match status" value="1"/>
</dbReference>
<dbReference type="Gene3D" id="1.20.140.10">
    <property type="entry name" value="Butyryl-CoA Dehydrogenase, subunit A, domain 3"/>
    <property type="match status" value="1"/>
</dbReference>
<dbReference type="Proteomes" id="UP000017984">
    <property type="component" value="Chromosome"/>
</dbReference>
<dbReference type="AlphaFoldDB" id="V6K5M6"/>
<dbReference type="RefSeq" id="WP_023549559.1">
    <property type="nucleotide sequence ID" value="NZ_CM002285.1"/>
</dbReference>
<evidence type="ECO:0000259" key="6">
    <source>
        <dbReference type="Pfam" id="PF00441"/>
    </source>
</evidence>
<organism evidence="7 8">
    <name type="scientific">Streptomyces roseochromogenus subsp. oscitans DS 12.976</name>
    <dbReference type="NCBI Taxonomy" id="1352936"/>
    <lineage>
        <taxon>Bacteria</taxon>
        <taxon>Bacillati</taxon>
        <taxon>Actinomycetota</taxon>
        <taxon>Actinomycetes</taxon>
        <taxon>Kitasatosporales</taxon>
        <taxon>Streptomycetaceae</taxon>
        <taxon>Streptomyces</taxon>
    </lineage>
</organism>
<dbReference type="InterPro" id="IPR037069">
    <property type="entry name" value="AcylCoA_DH/ox_N_sf"/>
</dbReference>